<sequence length="340" mass="37531">MLWLIFVSLLNATDAFTSPSRQRRSIFIHQFHDDRIAYAIGAKRNTRSKTLLHASLPSISVSQAQSNADILSLADLRYKEWILQEDDINELDKSNSAPSQHSFRLATAEICQERSMHGAIAFLANYHHGDEYEIVGAAELSPIETRGCIHSNNVHLESNVPIAMYATDVVTSSSHRRLGIGSKLMNELENTAWRLGCRFVFLHVECDNDAAIDFYHGLGYLNIKHDSLDGTGVVLLRFTEKGLVVVPTMSLNTTGDENVDAVVDEQVQSDNATITVDAQQLATNAGTSGQLLMVKKLQESNNDHQDDIRPEGSTSKAAAGFSYNAGGFGIKRKTAKKRKK</sequence>
<organism evidence="4 5">
    <name type="scientific">Cyclotella atomus</name>
    <dbReference type="NCBI Taxonomy" id="382360"/>
    <lineage>
        <taxon>Eukaryota</taxon>
        <taxon>Sar</taxon>
        <taxon>Stramenopiles</taxon>
        <taxon>Ochrophyta</taxon>
        <taxon>Bacillariophyta</taxon>
        <taxon>Coscinodiscophyceae</taxon>
        <taxon>Thalassiosirophycidae</taxon>
        <taxon>Stephanodiscales</taxon>
        <taxon>Stephanodiscaceae</taxon>
        <taxon>Cyclotella</taxon>
    </lineage>
</organism>
<dbReference type="PANTHER" id="PTHR43072">
    <property type="entry name" value="N-ACETYLTRANSFERASE"/>
    <property type="match status" value="1"/>
</dbReference>
<evidence type="ECO:0000259" key="3">
    <source>
        <dbReference type="PROSITE" id="PS51186"/>
    </source>
</evidence>
<accession>A0ABD3N1D1</accession>
<dbReference type="SUPFAM" id="SSF55729">
    <property type="entry name" value="Acyl-CoA N-acyltransferases (Nat)"/>
    <property type="match status" value="1"/>
</dbReference>
<dbReference type="Pfam" id="PF00583">
    <property type="entry name" value="Acetyltransf_1"/>
    <property type="match status" value="1"/>
</dbReference>
<name>A0ABD3N1D1_9STRA</name>
<gene>
    <name evidence="4" type="ORF">ACHAWO_001887</name>
</gene>
<evidence type="ECO:0000256" key="1">
    <source>
        <dbReference type="SAM" id="MobiDB-lite"/>
    </source>
</evidence>
<reference evidence="4 5" key="1">
    <citation type="submission" date="2024-10" db="EMBL/GenBank/DDBJ databases">
        <title>Updated reference genomes for cyclostephanoid diatoms.</title>
        <authorList>
            <person name="Roberts W.R."/>
            <person name="Alverson A.J."/>
        </authorList>
    </citation>
    <scope>NUCLEOTIDE SEQUENCE [LARGE SCALE GENOMIC DNA]</scope>
    <source>
        <strain evidence="4 5">AJA010-31</strain>
    </source>
</reference>
<evidence type="ECO:0000313" key="5">
    <source>
        <dbReference type="Proteomes" id="UP001530400"/>
    </source>
</evidence>
<dbReference type="InterPro" id="IPR000182">
    <property type="entry name" value="GNAT_dom"/>
</dbReference>
<feature type="compositionally biased region" description="Basic and acidic residues" evidence="1">
    <location>
        <begin position="300"/>
        <end position="310"/>
    </location>
</feature>
<keyword evidence="5" id="KW-1185">Reference proteome</keyword>
<dbReference type="Proteomes" id="UP001530400">
    <property type="component" value="Unassembled WGS sequence"/>
</dbReference>
<dbReference type="PROSITE" id="PS51186">
    <property type="entry name" value="GNAT"/>
    <property type="match status" value="1"/>
</dbReference>
<dbReference type="Gene3D" id="3.40.630.30">
    <property type="match status" value="1"/>
</dbReference>
<feature type="domain" description="N-acetyltransferase" evidence="3">
    <location>
        <begin position="78"/>
        <end position="240"/>
    </location>
</feature>
<feature type="chain" id="PRO_5044885868" description="N-acetyltransferase domain-containing protein" evidence="2">
    <location>
        <begin position="16"/>
        <end position="340"/>
    </location>
</feature>
<dbReference type="CDD" id="cd04301">
    <property type="entry name" value="NAT_SF"/>
    <property type="match status" value="1"/>
</dbReference>
<dbReference type="EMBL" id="JALLPJ020001322">
    <property type="protein sequence ID" value="KAL3769939.1"/>
    <property type="molecule type" value="Genomic_DNA"/>
</dbReference>
<evidence type="ECO:0000313" key="4">
    <source>
        <dbReference type="EMBL" id="KAL3769939.1"/>
    </source>
</evidence>
<feature type="signal peptide" evidence="2">
    <location>
        <begin position="1"/>
        <end position="15"/>
    </location>
</feature>
<keyword evidence="2" id="KW-0732">Signal</keyword>
<protein>
    <recommendedName>
        <fullName evidence="3">N-acetyltransferase domain-containing protein</fullName>
    </recommendedName>
</protein>
<dbReference type="InterPro" id="IPR016181">
    <property type="entry name" value="Acyl_CoA_acyltransferase"/>
</dbReference>
<evidence type="ECO:0000256" key="2">
    <source>
        <dbReference type="SAM" id="SignalP"/>
    </source>
</evidence>
<dbReference type="AlphaFoldDB" id="A0ABD3N1D1"/>
<comment type="caution">
    <text evidence="4">The sequence shown here is derived from an EMBL/GenBank/DDBJ whole genome shotgun (WGS) entry which is preliminary data.</text>
</comment>
<feature type="region of interest" description="Disordered" evidence="1">
    <location>
        <begin position="300"/>
        <end position="320"/>
    </location>
</feature>
<proteinExistence type="predicted"/>